<name>A0A6A6GD78_9PEZI</name>
<feature type="compositionally biased region" description="Low complexity" evidence="1">
    <location>
        <begin position="50"/>
        <end position="73"/>
    </location>
</feature>
<evidence type="ECO:0000313" key="2">
    <source>
        <dbReference type="EMBL" id="KAF2223626.1"/>
    </source>
</evidence>
<dbReference type="AlphaFoldDB" id="A0A6A6GD78"/>
<gene>
    <name evidence="2" type="ORF">BDZ85DRAFT_261914</name>
</gene>
<evidence type="ECO:0000256" key="1">
    <source>
        <dbReference type="SAM" id="MobiDB-lite"/>
    </source>
</evidence>
<reference evidence="3" key="1">
    <citation type="journal article" date="2020" name="Stud. Mycol.">
        <title>101 Dothideomycetes genomes: A test case for predicting lifestyles and emergence of pathogens.</title>
        <authorList>
            <person name="Haridas S."/>
            <person name="Albert R."/>
            <person name="Binder M."/>
            <person name="Bloem J."/>
            <person name="LaButti K."/>
            <person name="Salamov A."/>
            <person name="Andreopoulos B."/>
            <person name="Baker S."/>
            <person name="Barry K."/>
            <person name="Bills G."/>
            <person name="Bluhm B."/>
            <person name="Cannon C."/>
            <person name="Castanera R."/>
            <person name="Culley D."/>
            <person name="Daum C."/>
            <person name="Ezra D."/>
            <person name="Gonzalez J."/>
            <person name="Henrissat B."/>
            <person name="Kuo A."/>
            <person name="Liang C."/>
            <person name="Lipzen A."/>
            <person name="Lutzoni F."/>
            <person name="Magnuson J."/>
            <person name="Mondo S."/>
            <person name="Nolan M."/>
            <person name="Ohm R."/>
            <person name="Pangilinan J."/>
            <person name="Park H.-J."/>
            <person name="Ramirez L."/>
            <person name="Alfaro M."/>
            <person name="Sun H."/>
            <person name="Tritt A."/>
            <person name="Yoshinaga Y."/>
            <person name="Zwiers L.-H."/>
            <person name="Turgeon B."/>
            <person name="Goodwin S."/>
            <person name="Spatafora J."/>
            <person name="Crous P."/>
            <person name="Grigoriev I."/>
        </authorList>
    </citation>
    <scope>NUCLEOTIDE SEQUENCE [LARGE SCALE GENOMIC DNA]</scope>
    <source>
        <strain evidence="3">CECT 20119</strain>
    </source>
</reference>
<evidence type="ECO:0000313" key="3">
    <source>
        <dbReference type="Proteomes" id="UP000799538"/>
    </source>
</evidence>
<proteinExistence type="predicted"/>
<feature type="region of interest" description="Disordered" evidence="1">
    <location>
        <begin position="1"/>
        <end position="73"/>
    </location>
</feature>
<protein>
    <submittedName>
        <fullName evidence="2">Uncharacterized protein</fullName>
    </submittedName>
</protein>
<accession>A0A6A6GD78</accession>
<keyword evidence="3" id="KW-1185">Reference proteome</keyword>
<organism evidence="2 3">
    <name type="scientific">Elsinoe ampelina</name>
    <dbReference type="NCBI Taxonomy" id="302913"/>
    <lineage>
        <taxon>Eukaryota</taxon>
        <taxon>Fungi</taxon>
        <taxon>Dikarya</taxon>
        <taxon>Ascomycota</taxon>
        <taxon>Pezizomycotina</taxon>
        <taxon>Dothideomycetes</taxon>
        <taxon>Dothideomycetidae</taxon>
        <taxon>Myriangiales</taxon>
        <taxon>Elsinoaceae</taxon>
        <taxon>Elsinoe</taxon>
    </lineage>
</organism>
<dbReference type="Proteomes" id="UP000799538">
    <property type="component" value="Unassembled WGS sequence"/>
</dbReference>
<dbReference type="EMBL" id="ML992506">
    <property type="protein sequence ID" value="KAF2223626.1"/>
    <property type="molecule type" value="Genomic_DNA"/>
</dbReference>
<sequence>MAWSPSRSRGLKSRRRPVDPPPTSPRPQRAPTSWPGTEVALGNRRRRCPTRTPTGASRPATTPLLTPTALLPA</sequence>